<keyword evidence="1" id="KW-1133">Transmembrane helix</keyword>
<comment type="caution">
    <text evidence="2">The sequence shown here is derived from an EMBL/GenBank/DDBJ whole genome shotgun (WGS) entry which is preliminary data.</text>
</comment>
<dbReference type="OrthoDB" id="5405745at2759"/>
<reference evidence="2" key="1">
    <citation type="submission" date="2020-05" db="EMBL/GenBank/DDBJ databases">
        <authorList>
            <person name="Rincon C."/>
            <person name="Sanders R I."/>
            <person name="Robbins C."/>
            <person name="Chaturvedi A."/>
        </authorList>
    </citation>
    <scope>NUCLEOTIDE SEQUENCE</scope>
    <source>
        <strain evidence="2">CHB12</strain>
    </source>
</reference>
<sequence>MFQSYEYIISLFFIITCYFLIIPTIEAQANTTIIAKLGTEKIEKLPQGSIINYVYQIGKNVKDDIKSPFPLSNSTTLLNENENIFFTITTCKAPLQNLIKNPKMPPANQLEVWISTESKNPGPDSYGHKYILKDGYLNVTIPISKGNYDGVYVGVYAPKLSDNYLNDYYFEIGASSKGFVHQTPIENGLFFDDTDNNNALLRTFSTSIEQPLYYTYFVESTRVNGISMSSCAYKENGWSTNVTYTRSEKYGKYQTSIFLNNLKNGTKYSALVTEESTDGIKTFTPVNFQTQSQSNCVIIKNLEFCDGVFYSVPKTVSKNTEAELAIGYDNLAKSYFNNFTLTIDQYPCNDTESKYSLIRNCNDCKEAYKNWICAITIPRCASEDSNNAPCVDLCYNLTRSCPASFGFRCPDSKIISTYGDAGSCNSLGMDVSFKSNAAIRIRSSSQWIILIIIFEFIILIMGI</sequence>
<evidence type="ECO:0008006" key="4">
    <source>
        <dbReference type="Google" id="ProtNLM"/>
    </source>
</evidence>
<dbReference type="Pfam" id="PF12929">
    <property type="entry name" value="Mid1"/>
    <property type="match status" value="2"/>
</dbReference>
<organism evidence="2 3">
    <name type="scientific">Rhizophagus irregularis</name>
    <dbReference type="NCBI Taxonomy" id="588596"/>
    <lineage>
        <taxon>Eukaryota</taxon>
        <taxon>Fungi</taxon>
        <taxon>Fungi incertae sedis</taxon>
        <taxon>Mucoromycota</taxon>
        <taxon>Glomeromycotina</taxon>
        <taxon>Glomeromycetes</taxon>
        <taxon>Glomerales</taxon>
        <taxon>Glomeraceae</taxon>
        <taxon>Rhizophagus</taxon>
    </lineage>
</organism>
<protein>
    <recommendedName>
        <fullName evidence="4">Stretch-activated cation channel Mid1</fullName>
    </recommendedName>
</protein>
<dbReference type="GO" id="GO:0005262">
    <property type="term" value="F:calcium channel activity"/>
    <property type="evidence" value="ECO:0007669"/>
    <property type="project" value="InterPro"/>
</dbReference>
<dbReference type="InterPro" id="IPR024338">
    <property type="entry name" value="MID1/Yam8"/>
</dbReference>
<evidence type="ECO:0000256" key="1">
    <source>
        <dbReference type="SAM" id="Phobius"/>
    </source>
</evidence>
<evidence type="ECO:0000313" key="3">
    <source>
        <dbReference type="Proteomes" id="UP000684084"/>
    </source>
</evidence>
<dbReference type="Proteomes" id="UP000684084">
    <property type="component" value="Unassembled WGS sequence"/>
</dbReference>
<keyword evidence="1" id="KW-0812">Transmembrane</keyword>
<dbReference type="EMBL" id="CAGKOT010000039">
    <property type="protein sequence ID" value="CAB5378565.1"/>
    <property type="molecule type" value="Genomic_DNA"/>
</dbReference>
<evidence type="ECO:0000313" key="2">
    <source>
        <dbReference type="EMBL" id="CAB5378565.1"/>
    </source>
</evidence>
<feature type="transmembrane region" description="Helical" evidence="1">
    <location>
        <begin position="7"/>
        <end position="25"/>
    </location>
</feature>
<proteinExistence type="predicted"/>
<gene>
    <name evidence="2" type="ORF">CHRIB12_LOCUS16244</name>
</gene>
<feature type="transmembrane region" description="Helical" evidence="1">
    <location>
        <begin position="444"/>
        <end position="462"/>
    </location>
</feature>
<dbReference type="GO" id="GO:0098703">
    <property type="term" value="P:calcium ion import across plasma membrane"/>
    <property type="evidence" value="ECO:0007669"/>
    <property type="project" value="InterPro"/>
</dbReference>
<dbReference type="AlphaFoldDB" id="A0A915ZKD3"/>
<dbReference type="PANTHER" id="PTHR39142:SF1">
    <property type="entry name" value="AEL197CP"/>
    <property type="match status" value="1"/>
</dbReference>
<keyword evidence="1" id="KW-0472">Membrane</keyword>
<dbReference type="VEuPathDB" id="FungiDB:RhiirFUN_017887"/>
<dbReference type="PANTHER" id="PTHR39142">
    <property type="entry name" value="MID1P"/>
    <property type="match status" value="1"/>
</dbReference>
<name>A0A915ZKD3_9GLOM</name>
<accession>A0A915ZKD3</accession>